<reference evidence="3 4" key="1">
    <citation type="submission" date="2019-03" db="EMBL/GenBank/DDBJ databases">
        <title>Paraburkholderia sp. isolated from native Mimosa gymnas in Guartela State Park, Brazil.</title>
        <authorList>
            <person name="Paulitsch F."/>
            <person name="Hungria M."/>
            <person name="Delamuta J.R.M."/>
            <person name="Ribeiro R.A."/>
            <person name="Dall'Agnol R."/>
            <person name="Silva J.S.B."/>
        </authorList>
    </citation>
    <scope>NUCLEOTIDE SEQUENCE [LARGE SCALE GENOMIC DNA]</scope>
    <source>
        <strain evidence="3 4">CNPSo 3008</strain>
    </source>
</reference>
<name>A0A4R5LCG1_9BURK</name>
<evidence type="ECO:0000313" key="4">
    <source>
        <dbReference type="Proteomes" id="UP000295606"/>
    </source>
</evidence>
<dbReference type="OrthoDB" id="6937785at2"/>
<dbReference type="Proteomes" id="UP000295606">
    <property type="component" value="Unassembled WGS sequence"/>
</dbReference>
<dbReference type="PANTHER" id="PTHR34075:SF5">
    <property type="entry name" value="BLR3430 PROTEIN"/>
    <property type="match status" value="1"/>
</dbReference>
<comment type="caution">
    <text evidence="3">The sequence shown here is derived from an EMBL/GenBank/DDBJ whole genome shotgun (WGS) entry which is preliminary data.</text>
</comment>
<dbReference type="InterPro" id="IPR002878">
    <property type="entry name" value="ChsH2_C"/>
</dbReference>
<dbReference type="EMBL" id="SMOD01000017">
    <property type="protein sequence ID" value="TDG05964.1"/>
    <property type="molecule type" value="Genomic_DNA"/>
</dbReference>
<dbReference type="AlphaFoldDB" id="A0A4R5LCG1"/>
<proteinExistence type="predicted"/>
<gene>
    <name evidence="3" type="ORF">E1N52_22250</name>
</gene>
<protein>
    <recommendedName>
        <fullName evidence="5">DNA-binding protein</fullName>
    </recommendedName>
</protein>
<organism evidence="3 4">
    <name type="scientific">Paraburkholderia guartelaensis</name>
    <dbReference type="NCBI Taxonomy" id="2546446"/>
    <lineage>
        <taxon>Bacteria</taxon>
        <taxon>Pseudomonadati</taxon>
        <taxon>Pseudomonadota</taxon>
        <taxon>Betaproteobacteria</taxon>
        <taxon>Burkholderiales</taxon>
        <taxon>Burkholderiaceae</taxon>
        <taxon>Paraburkholderia</taxon>
    </lineage>
</organism>
<sequence length="140" mass="14790">MGASVNGFRRLGTASVVRGGKGWSLLGARCSGCEAPIYPVLTVCPHCGGRDFVALPLPAIGTLYCHSVVHVGPRGVDTPYTVGYVDFSEGLRVFGRIEMEAGAVQTGQQLELRVKPANKRASQFIYFFAAPGEVSGQVSS</sequence>
<dbReference type="RefSeq" id="WP_133184891.1">
    <property type="nucleotide sequence ID" value="NZ_SMOD01000017.1"/>
</dbReference>
<dbReference type="Pfam" id="PF12172">
    <property type="entry name" value="zf-ChsH2"/>
    <property type="match status" value="1"/>
</dbReference>
<feature type="domain" description="ChsH2 C-terminal OB-fold" evidence="1">
    <location>
        <begin position="57"/>
        <end position="114"/>
    </location>
</feature>
<dbReference type="InterPro" id="IPR012340">
    <property type="entry name" value="NA-bd_OB-fold"/>
</dbReference>
<evidence type="ECO:0008006" key="5">
    <source>
        <dbReference type="Google" id="ProtNLM"/>
    </source>
</evidence>
<evidence type="ECO:0000259" key="1">
    <source>
        <dbReference type="Pfam" id="PF01796"/>
    </source>
</evidence>
<feature type="domain" description="ChsH2 rubredoxin-like zinc ribbon" evidence="2">
    <location>
        <begin position="25"/>
        <end position="52"/>
    </location>
</feature>
<evidence type="ECO:0000259" key="2">
    <source>
        <dbReference type="Pfam" id="PF12172"/>
    </source>
</evidence>
<dbReference type="SUPFAM" id="SSF50249">
    <property type="entry name" value="Nucleic acid-binding proteins"/>
    <property type="match status" value="1"/>
</dbReference>
<dbReference type="InterPro" id="IPR052513">
    <property type="entry name" value="Thioester_dehydratase-like"/>
</dbReference>
<dbReference type="PANTHER" id="PTHR34075">
    <property type="entry name" value="BLR3430 PROTEIN"/>
    <property type="match status" value="1"/>
</dbReference>
<accession>A0A4R5LCG1</accession>
<dbReference type="InterPro" id="IPR022002">
    <property type="entry name" value="ChsH2_Znr"/>
</dbReference>
<dbReference type="Pfam" id="PF01796">
    <property type="entry name" value="OB_ChsH2_C"/>
    <property type="match status" value="1"/>
</dbReference>
<evidence type="ECO:0000313" key="3">
    <source>
        <dbReference type="EMBL" id="TDG05964.1"/>
    </source>
</evidence>